<sequence length="133" mass="14989">MDSRLLLVPSNNDTATSSASIKDTRNHLGLHDTLRYGPRTLATEIAGTMGSYSDNLKLNLRRNMYGMHAPVRLLMERKAVFNNPHMPAMPQSNIHLDILMGRDETLDVGDFFGDIETSLPLDIHADMERKLRL</sequence>
<dbReference type="GO" id="GO:0005737">
    <property type="term" value="C:cytoplasm"/>
    <property type="evidence" value="ECO:0007669"/>
    <property type="project" value="TreeGrafter"/>
</dbReference>
<protein>
    <submittedName>
        <fullName evidence="3">Proteasome maturation factor UMP1</fullName>
    </submittedName>
</protein>
<keyword evidence="3" id="KW-0647">Proteasome</keyword>
<name>A0A8H7MA87_9AGAM</name>
<dbReference type="Pfam" id="PF05348">
    <property type="entry name" value="UMP1"/>
    <property type="match status" value="1"/>
</dbReference>
<dbReference type="GO" id="GO:0005634">
    <property type="term" value="C:nucleus"/>
    <property type="evidence" value="ECO:0007669"/>
    <property type="project" value="TreeGrafter"/>
</dbReference>
<dbReference type="PANTHER" id="PTHR12828">
    <property type="entry name" value="PROTEASOME MATURATION PROTEIN UMP1"/>
    <property type="match status" value="1"/>
</dbReference>
<reference evidence="3" key="1">
    <citation type="submission" date="2020-09" db="EMBL/GenBank/DDBJ databases">
        <title>Comparative genome analyses of four rice-infecting Rhizoctonia solani isolates reveal extensive enrichment of homogalacturonan modification genes.</title>
        <authorList>
            <person name="Lee D.-Y."/>
            <person name="Jeon J."/>
            <person name="Kim K.-T."/>
            <person name="Cheong K."/>
            <person name="Song H."/>
            <person name="Choi G."/>
            <person name="Ko J."/>
            <person name="Opiyo S.O."/>
            <person name="Zuo S."/>
            <person name="Madhav S."/>
            <person name="Lee Y.-H."/>
            <person name="Wang G.-L."/>
        </authorList>
    </citation>
    <scope>NUCLEOTIDE SEQUENCE</scope>
    <source>
        <strain evidence="3">AG1-IA B2</strain>
    </source>
</reference>
<gene>
    <name evidence="3" type="ORF">RHS01_00979</name>
</gene>
<comment type="similarity">
    <text evidence="2">Belongs to the POMP/UMP1 family.</text>
</comment>
<proteinExistence type="inferred from homology"/>
<dbReference type="PANTHER" id="PTHR12828:SF3">
    <property type="entry name" value="PROTEASOME MATURATION PROTEIN"/>
    <property type="match status" value="1"/>
</dbReference>
<keyword evidence="1" id="KW-0143">Chaperone</keyword>
<dbReference type="GO" id="GO:0043248">
    <property type="term" value="P:proteasome assembly"/>
    <property type="evidence" value="ECO:0007669"/>
    <property type="project" value="InterPro"/>
</dbReference>
<evidence type="ECO:0000313" key="3">
    <source>
        <dbReference type="EMBL" id="KAF8761612.1"/>
    </source>
</evidence>
<accession>A0A8H7MA87</accession>
<evidence type="ECO:0000256" key="1">
    <source>
        <dbReference type="ARBA" id="ARBA00023186"/>
    </source>
</evidence>
<comment type="caution">
    <text evidence="3">The sequence shown here is derived from an EMBL/GenBank/DDBJ whole genome shotgun (WGS) entry which is preliminary data.</text>
</comment>
<dbReference type="Proteomes" id="UP000614334">
    <property type="component" value="Unassembled WGS sequence"/>
</dbReference>
<dbReference type="GO" id="GO:0000502">
    <property type="term" value="C:proteasome complex"/>
    <property type="evidence" value="ECO:0007669"/>
    <property type="project" value="UniProtKB-KW"/>
</dbReference>
<evidence type="ECO:0000313" key="4">
    <source>
        <dbReference type="Proteomes" id="UP000614334"/>
    </source>
</evidence>
<dbReference type="AlphaFoldDB" id="A0A8H7MA87"/>
<dbReference type="InterPro" id="IPR008012">
    <property type="entry name" value="Ump1"/>
</dbReference>
<organism evidence="3 4">
    <name type="scientific">Rhizoctonia solani</name>
    <dbReference type="NCBI Taxonomy" id="456999"/>
    <lineage>
        <taxon>Eukaryota</taxon>
        <taxon>Fungi</taxon>
        <taxon>Dikarya</taxon>
        <taxon>Basidiomycota</taxon>
        <taxon>Agaricomycotina</taxon>
        <taxon>Agaricomycetes</taxon>
        <taxon>Cantharellales</taxon>
        <taxon>Ceratobasidiaceae</taxon>
        <taxon>Rhizoctonia</taxon>
    </lineage>
</organism>
<dbReference type="EMBL" id="JACYCF010000001">
    <property type="protein sequence ID" value="KAF8761612.1"/>
    <property type="molecule type" value="Genomic_DNA"/>
</dbReference>
<evidence type="ECO:0000256" key="2">
    <source>
        <dbReference type="ARBA" id="ARBA00043974"/>
    </source>
</evidence>